<keyword evidence="2" id="KW-1185">Reference proteome</keyword>
<dbReference type="AlphaFoldDB" id="A0AAE1AFX3"/>
<protein>
    <submittedName>
        <fullName evidence="1">Uncharacterized protein</fullName>
    </submittedName>
</protein>
<evidence type="ECO:0000313" key="2">
    <source>
        <dbReference type="Proteomes" id="UP001283361"/>
    </source>
</evidence>
<accession>A0AAE1AFX3</accession>
<proteinExistence type="predicted"/>
<organism evidence="1 2">
    <name type="scientific">Elysia crispata</name>
    <name type="common">lettuce slug</name>
    <dbReference type="NCBI Taxonomy" id="231223"/>
    <lineage>
        <taxon>Eukaryota</taxon>
        <taxon>Metazoa</taxon>
        <taxon>Spiralia</taxon>
        <taxon>Lophotrochozoa</taxon>
        <taxon>Mollusca</taxon>
        <taxon>Gastropoda</taxon>
        <taxon>Heterobranchia</taxon>
        <taxon>Euthyneura</taxon>
        <taxon>Panpulmonata</taxon>
        <taxon>Sacoglossa</taxon>
        <taxon>Placobranchoidea</taxon>
        <taxon>Plakobranchidae</taxon>
        <taxon>Elysia</taxon>
    </lineage>
</organism>
<sequence length="157" mass="17597">MLICSLPAHRHTGRNAQLYPRLQPACTQTYRPRCSTVSQTAACLHTDIQAEMLNCIPDCSLPAHRHTGRDAQLYPRLQPACTQTYRPRCSTVSQTAACLHTDIQAEILTVSQTAACLHTDKETQNSDSIYEKHHTGSRALVSTSYDHTRCFDWDVLV</sequence>
<dbReference type="EMBL" id="JAWDGP010001944">
    <property type="protein sequence ID" value="KAK3786805.1"/>
    <property type="molecule type" value="Genomic_DNA"/>
</dbReference>
<comment type="caution">
    <text evidence="1">The sequence shown here is derived from an EMBL/GenBank/DDBJ whole genome shotgun (WGS) entry which is preliminary data.</text>
</comment>
<dbReference type="Proteomes" id="UP001283361">
    <property type="component" value="Unassembled WGS sequence"/>
</dbReference>
<name>A0AAE1AFX3_9GAST</name>
<reference evidence="1" key="1">
    <citation type="journal article" date="2023" name="G3 (Bethesda)">
        <title>A reference genome for the long-term kleptoplast-retaining sea slug Elysia crispata morphotype clarki.</title>
        <authorList>
            <person name="Eastman K.E."/>
            <person name="Pendleton A.L."/>
            <person name="Shaikh M.A."/>
            <person name="Suttiyut T."/>
            <person name="Ogas R."/>
            <person name="Tomko P."/>
            <person name="Gavelis G."/>
            <person name="Widhalm J.R."/>
            <person name="Wisecaver J.H."/>
        </authorList>
    </citation>
    <scope>NUCLEOTIDE SEQUENCE</scope>
    <source>
        <strain evidence="1">ECLA1</strain>
    </source>
</reference>
<evidence type="ECO:0000313" key="1">
    <source>
        <dbReference type="EMBL" id="KAK3786805.1"/>
    </source>
</evidence>
<gene>
    <name evidence="1" type="ORF">RRG08_061356</name>
</gene>